<dbReference type="Pfam" id="PF11042">
    <property type="entry name" value="DUF2750"/>
    <property type="match status" value="1"/>
</dbReference>
<proteinExistence type="predicted"/>
<dbReference type="RefSeq" id="WP_000120748.1">
    <property type="nucleotide sequence ID" value="NC_016941.1"/>
</dbReference>
<comment type="caution">
    <text evidence="1">The sequence shown here is derived from an EMBL/GenBank/DDBJ whole genome shotgun (WGS) entry which is preliminary data.</text>
</comment>
<evidence type="ECO:0008006" key="3">
    <source>
        <dbReference type="Google" id="ProtNLM"/>
    </source>
</evidence>
<dbReference type="InterPro" id="IPR021284">
    <property type="entry name" value="DUF2750"/>
</dbReference>
<dbReference type="Proteomes" id="UP000236509">
    <property type="component" value="Unassembled WGS sequence"/>
</dbReference>
<organism evidence="1 2">
    <name type="scientific">Staphylococcus argenteus</name>
    <dbReference type="NCBI Taxonomy" id="985002"/>
    <lineage>
        <taxon>Bacteria</taxon>
        <taxon>Bacillati</taxon>
        <taxon>Bacillota</taxon>
        <taxon>Bacilli</taxon>
        <taxon>Bacillales</taxon>
        <taxon>Staphylococcaceae</taxon>
        <taxon>Staphylococcus</taxon>
    </lineage>
</organism>
<evidence type="ECO:0000313" key="2">
    <source>
        <dbReference type="Proteomes" id="UP000236509"/>
    </source>
</evidence>
<dbReference type="EMBL" id="CVOU01000003">
    <property type="protein sequence ID" value="CRI12502.1"/>
    <property type="molecule type" value="Genomic_DNA"/>
</dbReference>
<accession>A0A7U7JQL2</accession>
<reference evidence="1 2" key="1">
    <citation type="submission" date="2015-04" db="EMBL/GenBank/DDBJ databases">
        <authorList>
            <person name="Cao L."/>
            <person name="Gao C.H."/>
        </authorList>
    </citation>
    <scope>NUCLEOTIDE SEQUENCE [LARGE SCALE GENOMIC DNA]</scope>
    <source>
        <strain evidence="1 2">SH3</strain>
    </source>
</reference>
<dbReference type="GeneID" id="66840337"/>
<dbReference type="KEGG" id="suh:SAMSHR1132_19540"/>
<sequence>MSYKTYSFFRDILINEYIYFASKNKKLVRLNYKSKDYIGVWTDENMAESFLTSRDIPFDKVVKMDVDRFATYELDDLFDEQDHIVMNQTIEEEGHLLNVVSVTQEIMTELDKIRLKEFVQDVAKYDEVYGLTKKGSKQFILISENDNDEKRPHIMPVWSIKSRALKVRDEDFEECDLITIEGSVFSEWLDELRDDQKAVAIDLKTGVVGTIVSAQKLSNELTF</sequence>
<keyword evidence="2" id="KW-1185">Reference proteome</keyword>
<dbReference type="AlphaFoldDB" id="A0A7U7JQL2"/>
<gene>
    <name evidence="1" type="ORF">BN1326_110071</name>
</gene>
<protein>
    <recommendedName>
        <fullName evidence="3">DUF2750 domain-containing protein</fullName>
    </recommendedName>
</protein>
<evidence type="ECO:0000313" key="1">
    <source>
        <dbReference type="EMBL" id="CRI12502.1"/>
    </source>
</evidence>
<name>A0A7U7JQL2_9STAP</name>